<name>A0A495X7R4_9PSEU</name>
<evidence type="ECO:0000259" key="1">
    <source>
        <dbReference type="Pfam" id="PF08241"/>
    </source>
</evidence>
<dbReference type="PANTHER" id="PTHR42912">
    <property type="entry name" value="METHYLTRANSFERASE"/>
    <property type="match status" value="1"/>
</dbReference>
<comment type="caution">
    <text evidence="2">The sequence shown here is derived from an EMBL/GenBank/DDBJ whole genome shotgun (WGS) entry which is preliminary data.</text>
</comment>
<evidence type="ECO:0000313" key="2">
    <source>
        <dbReference type="EMBL" id="RKT70042.1"/>
    </source>
</evidence>
<gene>
    <name evidence="2" type="ORF">DFJ66_3283</name>
</gene>
<dbReference type="RefSeq" id="WP_121222247.1">
    <property type="nucleotide sequence ID" value="NZ_JBIUBA010000010.1"/>
</dbReference>
<proteinExistence type="predicted"/>
<dbReference type="AlphaFoldDB" id="A0A495X7R4"/>
<reference evidence="2 3" key="1">
    <citation type="submission" date="2018-10" db="EMBL/GenBank/DDBJ databases">
        <title>Sequencing the genomes of 1000 actinobacteria strains.</title>
        <authorList>
            <person name="Klenk H.-P."/>
        </authorList>
    </citation>
    <scope>NUCLEOTIDE SEQUENCE [LARGE SCALE GENOMIC DNA]</scope>
    <source>
        <strain evidence="2 3">DSM 43911</strain>
    </source>
</reference>
<dbReference type="InterPro" id="IPR050508">
    <property type="entry name" value="Methyltransf_Superfamily"/>
</dbReference>
<dbReference type="Proteomes" id="UP000272729">
    <property type="component" value="Unassembled WGS sequence"/>
</dbReference>
<dbReference type="GO" id="GO:0032259">
    <property type="term" value="P:methylation"/>
    <property type="evidence" value="ECO:0007669"/>
    <property type="project" value="UniProtKB-KW"/>
</dbReference>
<keyword evidence="3" id="KW-1185">Reference proteome</keyword>
<evidence type="ECO:0000313" key="3">
    <source>
        <dbReference type="Proteomes" id="UP000272729"/>
    </source>
</evidence>
<dbReference type="Gene3D" id="3.40.50.150">
    <property type="entry name" value="Vaccinia Virus protein VP39"/>
    <property type="match status" value="1"/>
</dbReference>
<keyword evidence="2" id="KW-0489">Methyltransferase</keyword>
<protein>
    <submittedName>
        <fullName evidence="2">Methyltransferase family protein</fullName>
    </submittedName>
</protein>
<accession>A0A495X7R4</accession>
<dbReference type="Pfam" id="PF08241">
    <property type="entry name" value="Methyltransf_11"/>
    <property type="match status" value="1"/>
</dbReference>
<dbReference type="GO" id="GO:0008757">
    <property type="term" value="F:S-adenosylmethionine-dependent methyltransferase activity"/>
    <property type="evidence" value="ECO:0007669"/>
    <property type="project" value="InterPro"/>
</dbReference>
<dbReference type="InterPro" id="IPR013216">
    <property type="entry name" value="Methyltransf_11"/>
</dbReference>
<organism evidence="2 3">
    <name type="scientific">Saccharothrix variisporea</name>
    <dbReference type="NCBI Taxonomy" id="543527"/>
    <lineage>
        <taxon>Bacteria</taxon>
        <taxon>Bacillati</taxon>
        <taxon>Actinomycetota</taxon>
        <taxon>Actinomycetes</taxon>
        <taxon>Pseudonocardiales</taxon>
        <taxon>Pseudonocardiaceae</taxon>
        <taxon>Saccharothrix</taxon>
    </lineage>
</organism>
<keyword evidence="2" id="KW-0808">Transferase</keyword>
<dbReference type="SUPFAM" id="SSF53335">
    <property type="entry name" value="S-adenosyl-L-methionine-dependent methyltransferases"/>
    <property type="match status" value="1"/>
</dbReference>
<dbReference type="OrthoDB" id="9805171at2"/>
<sequence length="198" mass="20959">MATRLMKAFDAAFGHPRGKVGELGGRLMAKLNAGVEAHVVDLARPAANETVLVVGPGPGVGLRLAAERSFQAIGVDPSRVMLDEARERCADLVASGRVELREGTAARTGQEPSSVDVVVSVNNVQLWDNRPAAFHELFRVLKPGGRLVVSVHRMALDVSELELVREAEAAGFTNVTTSLYQHGGVVPPAVQLVAEVPA</sequence>
<feature type="domain" description="Methyltransferase type 11" evidence="1">
    <location>
        <begin position="53"/>
        <end position="149"/>
    </location>
</feature>
<dbReference type="InterPro" id="IPR029063">
    <property type="entry name" value="SAM-dependent_MTases_sf"/>
</dbReference>
<dbReference type="EMBL" id="RBXR01000001">
    <property type="protein sequence ID" value="RKT70042.1"/>
    <property type="molecule type" value="Genomic_DNA"/>
</dbReference>
<dbReference type="PANTHER" id="PTHR42912:SF95">
    <property type="entry name" value="METHYLTRANSFERASE TYPE 11 DOMAIN-CONTAINING PROTEIN"/>
    <property type="match status" value="1"/>
</dbReference>